<gene>
    <name evidence="1" type="ORF">E2C01_089551</name>
</gene>
<dbReference type="EMBL" id="VSRR010098311">
    <property type="protein sequence ID" value="MPC94384.1"/>
    <property type="molecule type" value="Genomic_DNA"/>
</dbReference>
<organism evidence="1 2">
    <name type="scientific">Portunus trituberculatus</name>
    <name type="common">Swimming crab</name>
    <name type="synonym">Neptunus trituberculatus</name>
    <dbReference type="NCBI Taxonomy" id="210409"/>
    <lineage>
        <taxon>Eukaryota</taxon>
        <taxon>Metazoa</taxon>
        <taxon>Ecdysozoa</taxon>
        <taxon>Arthropoda</taxon>
        <taxon>Crustacea</taxon>
        <taxon>Multicrustacea</taxon>
        <taxon>Malacostraca</taxon>
        <taxon>Eumalacostraca</taxon>
        <taxon>Eucarida</taxon>
        <taxon>Decapoda</taxon>
        <taxon>Pleocyemata</taxon>
        <taxon>Brachyura</taxon>
        <taxon>Eubrachyura</taxon>
        <taxon>Portunoidea</taxon>
        <taxon>Portunidae</taxon>
        <taxon>Portuninae</taxon>
        <taxon>Portunus</taxon>
    </lineage>
</organism>
<evidence type="ECO:0000313" key="2">
    <source>
        <dbReference type="Proteomes" id="UP000324222"/>
    </source>
</evidence>
<evidence type="ECO:0000313" key="1">
    <source>
        <dbReference type="EMBL" id="MPC94384.1"/>
    </source>
</evidence>
<dbReference type="Proteomes" id="UP000324222">
    <property type="component" value="Unassembled WGS sequence"/>
</dbReference>
<reference evidence="1 2" key="1">
    <citation type="submission" date="2019-05" db="EMBL/GenBank/DDBJ databases">
        <title>Another draft genome of Portunus trituberculatus and its Hox gene families provides insights of decapod evolution.</title>
        <authorList>
            <person name="Jeong J.-H."/>
            <person name="Song I."/>
            <person name="Kim S."/>
            <person name="Choi T."/>
            <person name="Kim D."/>
            <person name="Ryu S."/>
            <person name="Kim W."/>
        </authorList>
    </citation>
    <scope>NUCLEOTIDE SEQUENCE [LARGE SCALE GENOMIC DNA]</scope>
    <source>
        <tissue evidence="1">Muscle</tissue>
    </source>
</reference>
<dbReference type="AlphaFoldDB" id="A0A5B7JPW3"/>
<proteinExistence type="predicted"/>
<name>A0A5B7JPW3_PORTR</name>
<accession>A0A5B7JPW3</accession>
<comment type="caution">
    <text evidence="1">The sequence shown here is derived from an EMBL/GenBank/DDBJ whole genome shotgun (WGS) entry which is preliminary data.</text>
</comment>
<sequence>MQSPKPRLTKLYIDSADDYDDLVTSCVSRVIFCEKLDGSVPLLSVLLSQFCPYFVVNVPPLTTTFSTVSTGGLRFC</sequence>
<protein>
    <submittedName>
        <fullName evidence="1">Uncharacterized protein</fullName>
    </submittedName>
</protein>
<keyword evidence="2" id="KW-1185">Reference proteome</keyword>